<keyword evidence="2" id="KW-1185">Reference proteome</keyword>
<dbReference type="RefSeq" id="WP_345972807.1">
    <property type="nucleotide sequence ID" value="NZ_CP147920.1"/>
</dbReference>
<gene>
    <name evidence="1" type="ORF">WCY31_00795</name>
</gene>
<proteinExistence type="predicted"/>
<reference evidence="1 2" key="1">
    <citation type="submission" date="2024-03" db="EMBL/GenBank/DDBJ databases">
        <title>Sulfurimonas sp. HSL3-1.</title>
        <authorList>
            <person name="Wang S."/>
        </authorList>
    </citation>
    <scope>NUCLEOTIDE SEQUENCE [LARGE SCALE GENOMIC DNA]</scope>
    <source>
        <strain evidence="1 2">HSL3-1</strain>
    </source>
</reference>
<dbReference type="EMBL" id="CP147920">
    <property type="protein sequence ID" value="XAU15248.1"/>
    <property type="molecule type" value="Genomic_DNA"/>
</dbReference>
<evidence type="ECO:0000313" key="1">
    <source>
        <dbReference type="EMBL" id="XAU15248.1"/>
    </source>
</evidence>
<organism evidence="1 2">
    <name type="scientific">Sulfurimonas diazotrophicus</name>
    <dbReference type="NCBI Taxonomy" id="3131939"/>
    <lineage>
        <taxon>Bacteria</taxon>
        <taxon>Pseudomonadati</taxon>
        <taxon>Campylobacterota</taxon>
        <taxon>Epsilonproteobacteria</taxon>
        <taxon>Campylobacterales</taxon>
        <taxon>Sulfurimonadaceae</taxon>
        <taxon>Sulfurimonas</taxon>
    </lineage>
</organism>
<dbReference type="Proteomes" id="UP001447842">
    <property type="component" value="Chromosome"/>
</dbReference>
<evidence type="ECO:0000313" key="2">
    <source>
        <dbReference type="Proteomes" id="UP001447842"/>
    </source>
</evidence>
<accession>A0ABZ3HBY3</accession>
<name>A0ABZ3HBY3_9BACT</name>
<sequence>MSKENKTPQNDPYKDYEPEVVEYDPEVDGGEEHLIRDELLAEKERLKDVITRLKEKNRGNRKVRR</sequence>
<protein>
    <submittedName>
        <fullName evidence="1">Uncharacterized protein</fullName>
    </submittedName>
</protein>